<dbReference type="InterPro" id="IPR036322">
    <property type="entry name" value="WD40_repeat_dom_sf"/>
</dbReference>
<comment type="caution">
    <text evidence="2">The sequence shown here is derived from an EMBL/GenBank/DDBJ whole genome shotgun (WGS) entry which is preliminary data.</text>
</comment>
<keyword evidence="3" id="KW-1185">Reference proteome</keyword>
<name>A0AAD5Y798_9FUNG</name>
<proteinExistence type="predicted"/>
<evidence type="ECO:0000313" key="3">
    <source>
        <dbReference type="Proteomes" id="UP001210925"/>
    </source>
</evidence>
<protein>
    <submittedName>
        <fullName evidence="2">Uncharacterized protein</fullName>
    </submittedName>
</protein>
<accession>A0AAD5Y798</accession>
<feature type="compositionally biased region" description="Polar residues" evidence="1">
    <location>
        <begin position="1"/>
        <end position="25"/>
    </location>
</feature>
<dbReference type="Proteomes" id="UP001210925">
    <property type="component" value="Unassembled WGS sequence"/>
</dbReference>
<feature type="region of interest" description="Disordered" evidence="1">
    <location>
        <begin position="245"/>
        <end position="274"/>
    </location>
</feature>
<evidence type="ECO:0000256" key="1">
    <source>
        <dbReference type="SAM" id="MobiDB-lite"/>
    </source>
</evidence>
<dbReference type="EMBL" id="JADGKB010000001">
    <property type="protein sequence ID" value="KAJ3262571.1"/>
    <property type="molecule type" value="Genomic_DNA"/>
</dbReference>
<sequence length="713" mass="82183">MRFKANQFQLPQTPKKQSNSVTQQNEDAKIKSEIARLKVAIEGAEKKYKDHIQYRKRLNVYPGLKGLADDPVTVEDLIQNSKEELERIKSLKEAQTSDKKISEQTNADILQKKISKTKEWYDRKREINKAGPKFLRHSFSPFGNLLLCSCLTENAFAVFTKSNTLEIWHLNFAEGAKDDDNYISESFEIPGSPIIYITELYKQNFEDEHDYIKNIADMRNYLPGILKTEYPPKAKSNIISRASKMVSNDEMSHSTKKHKNNTESSNANDDSLPKRNRSILTHELLLEKAAAKMNCTPEELQAMETLSLMEAPLVEYRAVYFYSTSNGECGLLEILFAYNIFTKVSSCKCQIRISQPMSCQPIHLAYFYYLADQTPLIVMEITTKFGEHVVQGIRLNFEVEWTCKCDMIRLTMHDRCTRYVNKEQLQANKKETVRPAEESLVTSYGYDTTFNCLLIGTAQGIVVRFMYQRDEIPQKTESSNMLNDLKQEDTKSAVPEKQYLPGKLIWCLEIEKIEKEPEPIEPDEELTLEKVQALQIQHKYYPITSIMEMYSYTRSQTQLLVGSSDGYVRIYQNENLKCVSKPWIFPLDRNFRRKDLTPTKSNILSKFFKSDDYACMVDYVFTTEGIHFVVAITAHNSLIVYDPANAEDIVVEVQILRNSAADHNNPQYGIKVLDEETGLCVMTHGKHWALVSLKNFIDWKAAQLAKEKSIFDI</sequence>
<evidence type="ECO:0000313" key="2">
    <source>
        <dbReference type="EMBL" id="KAJ3262571.1"/>
    </source>
</evidence>
<dbReference type="AlphaFoldDB" id="A0AAD5Y798"/>
<reference evidence="2" key="1">
    <citation type="submission" date="2020-05" db="EMBL/GenBank/DDBJ databases">
        <title>Phylogenomic resolution of chytrid fungi.</title>
        <authorList>
            <person name="Stajich J.E."/>
            <person name="Amses K."/>
            <person name="Simmons R."/>
            <person name="Seto K."/>
            <person name="Myers J."/>
            <person name="Bonds A."/>
            <person name="Quandt C.A."/>
            <person name="Barry K."/>
            <person name="Liu P."/>
            <person name="Grigoriev I."/>
            <person name="Longcore J.E."/>
            <person name="James T.Y."/>
        </authorList>
    </citation>
    <scope>NUCLEOTIDE SEQUENCE</scope>
    <source>
        <strain evidence="2">PLAUS21</strain>
    </source>
</reference>
<organism evidence="2 3">
    <name type="scientific">Boothiomyces macroporosus</name>
    <dbReference type="NCBI Taxonomy" id="261099"/>
    <lineage>
        <taxon>Eukaryota</taxon>
        <taxon>Fungi</taxon>
        <taxon>Fungi incertae sedis</taxon>
        <taxon>Chytridiomycota</taxon>
        <taxon>Chytridiomycota incertae sedis</taxon>
        <taxon>Chytridiomycetes</taxon>
        <taxon>Rhizophydiales</taxon>
        <taxon>Terramycetaceae</taxon>
        <taxon>Boothiomyces</taxon>
    </lineage>
</organism>
<feature type="region of interest" description="Disordered" evidence="1">
    <location>
        <begin position="1"/>
        <end position="27"/>
    </location>
</feature>
<gene>
    <name evidence="2" type="ORF">HK103_000100</name>
</gene>
<dbReference type="SUPFAM" id="SSF50978">
    <property type="entry name" value="WD40 repeat-like"/>
    <property type="match status" value="1"/>
</dbReference>